<reference evidence="1 2" key="1">
    <citation type="submission" date="2018-06" db="EMBL/GenBank/DDBJ databases">
        <authorList>
            <consortium name="Pathogen Informatics"/>
            <person name="Doyle S."/>
        </authorList>
    </citation>
    <scope>NUCLEOTIDE SEQUENCE [LARGE SCALE GENOMIC DNA]</scope>
    <source>
        <strain evidence="1 2">NCTC7304</strain>
    </source>
</reference>
<protein>
    <submittedName>
        <fullName evidence="1">ABC-type anion transport system, duplicated permease component</fullName>
    </submittedName>
</protein>
<organism evidence="1 2">
    <name type="scientific">Salmonella enterica subsp. arizonae</name>
    <dbReference type="NCBI Taxonomy" id="59203"/>
    <lineage>
        <taxon>Bacteria</taxon>
        <taxon>Pseudomonadati</taxon>
        <taxon>Pseudomonadota</taxon>
        <taxon>Gammaproteobacteria</taxon>
        <taxon>Enterobacterales</taxon>
        <taxon>Enterobacteriaceae</taxon>
        <taxon>Salmonella</taxon>
    </lineage>
</organism>
<proteinExistence type="predicted"/>
<sequence>MLTLYQTLRVVPNELAEAAEAFRYNPWQKILASGVHLFISGVTVEYGWYRSLPPGLR</sequence>
<evidence type="ECO:0000313" key="1">
    <source>
        <dbReference type="EMBL" id="SUG30660.1"/>
    </source>
</evidence>
<dbReference type="AlphaFoldDB" id="A0A379SQX1"/>
<dbReference type="EMBL" id="UGXD01000001">
    <property type="protein sequence ID" value="SUG30660.1"/>
    <property type="molecule type" value="Genomic_DNA"/>
</dbReference>
<name>A0A379SQX1_SALER</name>
<dbReference type="Proteomes" id="UP000254762">
    <property type="component" value="Unassembled WGS sequence"/>
</dbReference>
<accession>A0A379SQX1</accession>
<gene>
    <name evidence="1" type="ORF">NCTC7304_00009</name>
</gene>
<evidence type="ECO:0000313" key="2">
    <source>
        <dbReference type="Proteomes" id="UP000254762"/>
    </source>
</evidence>